<sequence>NEVSQSITIDQVTDELNRISQLDGILDSYFENNILNDLNNKLDYNEPEDLLEINITEAGSFIKKTEISYIINNPKSNISQESVNDEFKEKIFRNNRSYDIFLMLELRKSCEAFSHSDHPRRIRTHITVNLD</sequence>
<comment type="caution">
    <text evidence="1">The sequence shown here is derived from an EMBL/GenBank/DDBJ whole genome shotgun (WGS) entry which is preliminary data.</text>
</comment>
<evidence type="ECO:0000313" key="1">
    <source>
        <dbReference type="EMBL" id="CAI2195974.1"/>
    </source>
</evidence>
<gene>
    <name evidence="1" type="ORF">FWILDA_LOCUS17345</name>
</gene>
<reference evidence="1" key="1">
    <citation type="submission" date="2022-08" db="EMBL/GenBank/DDBJ databases">
        <authorList>
            <person name="Kallberg Y."/>
            <person name="Tangrot J."/>
            <person name="Rosling A."/>
        </authorList>
    </citation>
    <scope>NUCLEOTIDE SEQUENCE</scope>
    <source>
        <strain evidence="1">Wild A</strain>
    </source>
</reference>
<keyword evidence="2" id="KW-1185">Reference proteome</keyword>
<name>A0A9W4X1V9_9GLOM</name>
<dbReference type="AlphaFoldDB" id="A0A9W4X1V9"/>
<feature type="non-terminal residue" evidence="1">
    <location>
        <position position="1"/>
    </location>
</feature>
<protein>
    <submittedName>
        <fullName evidence="1">1951_t:CDS:1</fullName>
    </submittedName>
</protein>
<organism evidence="1 2">
    <name type="scientific">Funneliformis geosporum</name>
    <dbReference type="NCBI Taxonomy" id="1117311"/>
    <lineage>
        <taxon>Eukaryota</taxon>
        <taxon>Fungi</taxon>
        <taxon>Fungi incertae sedis</taxon>
        <taxon>Mucoromycota</taxon>
        <taxon>Glomeromycotina</taxon>
        <taxon>Glomeromycetes</taxon>
        <taxon>Glomerales</taxon>
        <taxon>Glomeraceae</taxon>
        <taxon>Funneliformis</taxon>
    </lineage>
</organism>
<proteinExistence type="predicted"/>
<accession>A0A9W4X1V9</accession>
<dbReference type="EMBL" id="CAMKVN010013381">
    <property type="protein sequence ID" value="CAI2195974.1"/>
    <property type="molecule type" value="Genomic_DNA"/>
</dbReference>
<evidence type="ECO:0000313" key="2">
    <source>
        <dbReference type="Proteomes" id="UP001153678"/>
    </source>
</evidence>
<dbReference type="OrthoDB" id="2443221at2759"/>
<dbReference type="Proteomes" id="UP001153678">
    <property type="component" value="Unassembled WGS sequence"/>
</dbReference>